<evidence type="ECO:0000256" key="1">
    <source>
        <dbReference type="SAM" id="MobiDB-lite"/>
    </source>
</evidence>
<keyword evidence="3" id="KW-1185">Reference proteome</keyword>
<evidence type="ECO:0000313" key="3">
    <source>
        <dbReference type="Proteomes" id="UP001500620"/>
    </source>
</evidence>
<reference evidence="3" key="1">
    <citation type="journal article" date="2019" name="Int. J. Syst. Evol. Microbiol.">
        <title>The Global Catalogue of Microorganisms (GCM) 10K type strain sequencing project: providing services to taxonomists for standard genome sequencing and annotation.</title>
        <authorList>
            <consortium name="The Broad Institute Genomics Platform"/>
            <consortium name="The Broad Institute Genome Sequencing Center for Infectious Disease"/>
            <person name="Wu L."/>
            <person name="Ma J."/>
        </authorList>
    </citation>
    <scope>NUCLEOTIDE SEQUENCE [LARGE SCALE GENOMIC DNA]</scope>
    <source>
        <strain evidence="3">JCM 17441</strain>
    </source>
</reference>
<sequence>MNADEAARDDPLSTVLAGAYAAKLEGDPVRAKVLIAGTLAQLDPRDAPADLALIELAVLWTHLVAESKDCADPPKSVVEWAGWAVLTTRYLFGPGHPKTGRALLGLARVHAARGEHLAAATQYQALAEPCFARANPAAALLAREGAAVELHAGGRCQAGITELTAVAQDERAWLIRTPAEYRHQIAAMLAACERFAEARAVLAGADPSAPAGRDLREDLRTFIATAPLADIDPMHQLVCERQAGRTDPTTRRTEHRPPPPHPNDGGSRRPSFFDDLRKLTDGWPMTRWVGC</sequence>
<dbReference type="Proteomes" id="UP001500620">
    <property type="component" value="Unassembled WGS sequence"/>
</dbReference>
<feature type="region of interest" description="Disordered" evidence="1">
    <location>
        <begin position="243"/>
        <end position="274"/>
    </location>
</feature>
<comment type="caution">
    <text evidence="2">The sequence shown here is derived from an EMBL/GenBank/DDBJ whole genome shotgun (WGS) entry which is preliminary data.</text>
</comment>
<accession>A0ABP8DVP5</accession>
<organism evidence="2 3">
    <name type="scientific">Dactylosporangium darangshiense</name>
    <dbReference type="NCBI Taxonomy" id="579108"/>
    <lineage>
        <taxon>Bacteria</taxon>
        <taxon>Bacillati</taxon>
        <taxon>Actinomycetota</taxon>
        <taxon>Actinomycetes</taxon>
        <taxon>Micromonosporales</taxon>
        <taxon>Micromonosporaceae</taxon>
        <taxon>Dactylosporangium</taxon>
    </lineage>
</organism>
<protein>
    <recommendedName>
        <fullName evidence="4">Tetratricopeptide repeat protein</fullName>
    </recommendedName>
</protein>
<proteinExistence type="predicted"/>
<evidence type="ECO:0000313" key="2">
    <source>
        <dbReference type="EMBL" id="GAA4264105.1"/>
    </source>
</evidence>
<name>A0ABP8DVP5_9ACTN</name>
<feature type="compositionally biased region" description="Basic and acidic residues" evidence="1">
    <location>
        <begin position="243"/>
        <end position="257"/>
    </location>
</feature>
<evidence type="ECO:0008006" key="4">
    <source>
        <dbReference type="Google" id="ProtNLM"/>
    </source>
</evidence>
<gene>
    <name evidence="2" type="ORF">GCM10022255_114680</name>
</gene>
<dbReference type="EMBL" id="BAABAT010000096">
    <property type="protein sequence ID" value="GAA4264105.1"/>
    <property type="molecule type" value="Genomic_DNA"/>
</dbReference>
<dbReference type="RefSeq" id="WP_345144472.1">
    <property type="nucleotide sequence ID" value="NZ_BAABAT010000096.1"/>
</dbReference>